<evidence type="ECO:0000313" key="2">
    <source>
        <dbReference type="Proteomes" id="UP000321479"/>
    </source>
</evidence>
<dbReference type="OrthoDB" id="799727at2"/>
<sequence>MENNVQTAKEVKQEEKLQEAFKDEYWAKKYDVTIDELKKVAEIGISALIIESGKKHKTFAV</sequence>
<dbReference type="EMBL" id="CP042436">
    <property type="protein sequence ID" value="QEC62836.1"/>
    <property type="molecule type" value="Genomic_DNA"/>
</dbReference>
<dbReference type="KEGG" id="mgin:FRZ54_09685"/>
<gene>
    <name evidence="1" type="ORF">FRZ54_09685</name>
</gene>
<dbReference type="AlphaFoldDB" id="A0A5B8UWP4"/>
<accession>A0A5B8UWP4</accession>
<organism evidence="1 2">
    <name type="scientific">Mucilaginibacter ginsenosidivorans</name>
    <dbReference type="NCBI Taxonomy" id="398053"/>
    <lineage>
        <taxon>Bacteria</taxon>
        <taxon>Pseudomonadati</taxon>
        <taxon>Bacteroidota</taxon>
        <taxon>Sphingobacteriia</taxon>
        <taxon>Sphingobacteriales</taxon>
        <taxon>Sphingobacteriaceae</taxon>
        <taxon>Mucilaginibacter</taxon>
    </lineage>
</organism>
<reference evidence="1 2" key="1">
    <citation type="journal article" date="2017" name="Curr. Microbiol.">
        <title>Mucilaginibacter ginsenosidivorans sp. nov., Isolated from Soil of Ginseng Field.</title>
        <authorList>
            <person name="Kim M.M."/>
            <person name="Siddiqi M.Z."/>
            <person name="Im W.T."/>
        </authorList>
    </citation>
    <scope>NUCLEOTIDE SEQUENCE [LARGE SCALE GENOMIC DNA]</scope>
    <source>
        <strain evidence="1 2">Gsoil 3017</strain>
    </source>
</reference>
<dbReference type="RefSeq" id="WP_147031413.1">
    <property type="nucleotide sequence ID" value="NZ_CP042436.1"/>
</dbReference>
<keyword evidence="2" id="KW-1185">Reference proteome</keyword>
<evidence type="ECO:0008006" key="3">
    <source>
        <dbReference type="Google" id="ProtNLM"/>
    </source>
</evidence>
<protein>
    <recommendedName>
        <fullName evidence="3">DUF3606 domain-containing protein</fullName>
    </recommendedName>
</protein>
<evidence type="ECO:0000313" key="1">
    <source>
        <dbReference type="EMBL" id="QEC62836.1"/>
    </source>
</evidence>
<name>A0A5B8UWP4_9SPHI</name>
<dbReference type="Proteomes" id="UP000321479">
    <property type="component" value="Chromosome"/>
</dbReference>
<proteinExistence type="predicted"/>